<keyword evidence="1" id="KW-0732">Signal</keyword>
<dbReference type="Proteomes" id="UP000245695">
    <property type="component" value="Chromosome 1"/>
</dbReference>
<keyword evidence="5" id="KW-1185">Reference proteome</keyword>
<dbReference type="EMBL" id="LN650648">
    <property type="protein sequence ID" value="CEI73900.1"/>
    <property type="molecule type" value="Genomic_DNA"/>
</dbReference>
<keyword evidence="2" id="KW-0472">Membrane</keyword>
<feature type="domain" description="DUF4352" evidence="3">
    <location>
        <begin position="79"/>
        <end position="195"/>
    </location>
</feature>
<keyword evidence="2" id="KW-0812">Transmembrane</keyword>
<evidence type="ECO:0000313" key="4">
    <source>
        <dbReference type="EMBL" id="CEI73900.1"/>
    </source>
</evidence>
<evidence type="ECO:0000259" key="3">
    <source>
        <dbReference type="Pfam" id="PF11611"/>
    </source>
</evidence>
<dbReference type="RefSeq" id="WP_166505964.1">
    <property type="nucleotide sequence ID" value="NZ_LN650648.1"/>
</dbReference>
<dbReference type="Gene3D" id="2.60.40.1240">
    <property type="match status" value="1"/>
</dbReference>
<protein>
    <recommendedName>
        <fullName evidence="3">DUF4352 domain-containing protein</fullName>
    </recommendedName>
</protein>
<proteinExistence type="predicted"/>
<dbReference type="InterPro" id="IPR029051">
    <property type="entry name" value="DUF4352"/>
</dbReference>
<organism evidence="4 5">
    <name type="scientific">Romboutsia hominis</name>
    <dbReference type="NCBI Taxonomy" id="1507512"/>
    <lineage>
        <taxon>Bacteria</taxon>
        <taxon>Bacillati</taxon>
        <taxon>Bacillota</taxon>
        <taxon>Clostridia</taxon>
        <taxon>Peptostreptococcales</taxon>
        <taxon>Peptostreptococcaceae</taxon>
        <taxon>Romboutsia</taxon>
    </lineage>
</organism>
<dbReference type="AlphaFoldDB" id="A0A2P2BU64"/>
<evidence type="ECO:0000313" key="5">
    <source>
        <dbReference type="Proteomes" id="UP000245695"/>
    </source>
</evidence>
<dbReference type="KEGG" id="rhom:FRIFI_2374"/>
<gene>
    <name evidence="4" type="ORF">FRIFI_2374</name>
</gene>
<evidence type="ECO:0000256" key="2">
    <source>
        <dbReference type="SAM" id="Phobius"/>
    </source>
</evidence>
<dbReference type="InterPro" id="IPR029050">
    <property type="entry name" value="Immunoprotect_excell_Ig-like"/>
</dbReference>
<name>A0A2P2BU64_9FIRM</name>
<accession>A0A2P2BU64</accession>
<keyword evidence="2" id="KW-1133">Transmembrane helix</keyword>
<feature type="transmembrane region" description="Helical" evidence="2">
    <location>
        <begin position="36"/>
        <end position="54"/>
    </location>
</feature>
<dbReference type="Pfam" id="PF11611">
    <property type="entry name" value="DUF4352"/>
    <property type="match status" value="1"/>
</dbReference>
<reference evidence="4 5" key="1">
    <citation type="submission" date="2014-09" db="EMBL/GenBank/DDBJ databases">
        <authorList>
            <person name="Hornung B.V."/>
        </authorList>
    </citation>
    <scope>NUCLEOTIDE SEQUENCE [LARGE SCALE GENOMIC DNA]</scope>
    <source>
        <strain evidence="4 5">FRIFI</strain>
    </source>
</reference>
<sequence>MAKLINCKSCSNEIASNAKACPKCGAKNSKPFYKKIWFWVLVVIIIAAIGGAGSNKPKLVSEDKPIVTKEEKSNKTEVFNIGDTIELDKFKITVNEVKTTNGSDFIKPQEGNEFLYVDATVENISDKEQTVSSVLMFKVVDKDGRAMKQTIVENANGQLDGTIGPGRKMTGEYVVEVPKDATGLELQFDSSLGGNQVVVKLK</sequence>
<evidence type="ECO:0000256" key="1">
    <source>
        <dbReference type="ARBA" id="ARBA00022729"/>
    </source>
</evidence>